<sequence length="1868" mass="209551">MTSINHYNNLCPVTLHFPASTSCHCPDHVPPRELGEKFHENKKCEITSNNNPTNILNNLCSGLETFLGFNSANKGYNGTGIVYSDLDRLCDGVMGFLSGVLSNIYKHLGQHKNTLNDAITSLNTNKHLGKKGFNAAIVKVVAGVRGYNDKVKRSNDDIKRPIETLLTHVNEEVMKKVSAILNDNAASGQNTYSDKDIEKVKRAVTEATNLVKTCIDSSNAYLFGIDSQRKNINDLNHELKLNVHNVTKHVKHESGRLHDLAWKAKGDLEAMDKVINDKLKTVKENVNCRIKIEVNELVENLKLKVSAILIQLKQISENLADSLSNLELWMEKTKHMIDNAVAKLDLIINKTVGRENREFITSMTEQIGRDVKQLHSAGQDAKNRVAALVRDAHLKVRELQTALQFDLGTIKDEIRSKVSKVVSAIVSLGRQFYDGSIKTPTNIEEIITHIQGEVKSIKGHVGEPREPGNLKPTDGSVYQNWEEFKKNLKDLVNQIKGESVGRGVNGKGIEHIKTGVIKYAASYKESKGEDTGFAKISKDWVTEVVGTKAVKKWLDKYIEDNIFNTYFNGELSARGRDSLGTYVIKKVTEHIQEVAGKIEPDKTFAENNGLEDYLPYVKNYLKKFATDVVNKRDEIIRAFEGQVLHDVQVVSFVKSGRHNNTNLKLAVQATLGVLSVLAERVAKQLEAFIDERQINLGGNVTHISSKVDEIEEHVDIRARKYTNALGYAIDKALQNVRGAINTLSGQVDQALEGGSVPGRETSDSAAAYVDKKIKQVTDTLDEQLPWDPAVVAYNTRGVKLEKLTRYETGAADSRKGKKKELEDAITIIDTDVKRILQPLDTFNENALDQFKVVTSKLSAFMEDYSSAANEIKTILQTIRTERIDNRLLNYIKNGIATLRTVRLNAVINKAEQFPDEADVFQNNCVDVLEKHVENEVNIAHTAILYTARRHYITTIQLLLQSFASKVHSELAPLPQQIEYEKFTGFKGFMNALHDSMTSTIGNRLDKEKVRDLSSALQLFWTPLNEYLLGEIKRVHEANNEKTNPKPSGDGQLYTSKIDSVTNELNILLNHLCEHNRYDYRVPRMLEILLGEAQGLHPESFSQPNTPLLETIAHGFRGLVGVLGQAYISAYDSETIQWTETALSTGLTQDAHRCAKIFLTAFSTIYDAVHDLRINCNSLRGHQIHSSSDLGGLFLRHGFKVSAENKQHWELQNKSVINGEYVANRLSFRVEGAKDNEHLKECESNKRKSNVLFNLFDILKCILHHVDQYNAICHIAILPKPRTPCTVFEMLAWLSGLTYTSAYQALLSDGFTNVLDNPDTPLAGDGEISVFDIEQSYLEAHPQTITYKSIRTVLQYLCSKSYDLLTTVVGHGDAATFYACDYSNNTLNLYYPSSGEDCLQMLLDFLRRILQPLRYLFERCSVADKNYGWADCHYGRDVPTTKSHCNIKPTDDVTCLPNCQPNCKPNCQPTSPLMNYLSDSLLGYLPHRLESVGCKSKCSTCPSTSRLGMPCVTPLGFRAFSGSTKTGRQLCEIIREFLGSGVVSSLFGLSPTPPKTLPEHFSFGLSLVNKWVKVASYITDAGIKPVSQTKIEASIQTLSIKLCTDTGKLTNVLRDAYGSSQHEHQDQNHLEVYADVSSLCMTRSCTDRDMRCAPYLSTLCSDTYQYLVHKNFATYLTWAVYLPWDFWNQLNNLCNAFKNIFCQDWGCHTCLRAEKCKRGQHGLVEKVENQPDKPHCNCPSMVQCKGVSATLYQFGFCFGNAATLNNEASAKKCSDFCSQLDKVLKSEYFVKLFKECDIFIWTIREPFTYLVLALWSLSLFYLICVMVGRLDVLHIRSHLRSPSSHRITAQSLLAAAQVGRLAKISYLQP</sequence>
<dbReference type="OrthoDB" id="366837at2759"/>
<organism evidence="2">
    <name type="scientific">Babesia bigemina</name>
    <dbReference type="NCBI Taxonomy" id="5866"/>
    <lineage>
        <taxon>Eukaryota</taxon>
        <taxon>Sar</taxon>
        <taxon>Alveolata</taxon>
        <taxon>Apicomplexa</taxon>
        <taxon>Aconoidasida</taxon>
        <taxon>Piroplasmida</taxon>
        <taxon>Babesiidae</taxon>
        <taxon>Babesia</taxon>
    </lineage>
</organism>
<evidence type="ECO:0008006" key="3">
    <source>
        <dbReference type="Google" id="ProtNLM"/>
    </source>
</evidence>
<reference evidence="2" key="2">
    <citation type="submission" date="2014-06" db="EMBL/GenBank/DDBJ databases">
        <authorList>
            <person name="Aslett M."/>
            <person name="De Silva Nishadi"/>
        </authorList>
    </citation>
    <scope>NUCLEOTIDE SEQUENCE</scope>
    <source>
        <strain evidence="2">Bond</strain>
    </source>
</reference>
<protein>
    <recommendedName>
        <fullName evidence="3">C3H1-type domain-containing protein</fullName>
    </recommendedName>
</protein>
<proteinExistence type="predicted"/>
<dbReference type="RefSeq" id="XP_012770609.1">
    <property type="nucleotide sequence ID" value="XM_012915155.1"/>
</dbReference>
<keyword evidence="1" id="KW-0812">Transmembrane</keyword>
<dbReference type="EMBL" id="LK055103">
    <property type="protein sequence ID" value="CDR71662.1"/>
    <property type="molecule type" value="Genomic_DNA"/>
</dbReference>
<keyword evidence="1" id="KW-1133">Transmembrane helix</keyword>
<keyword evidence="1" id="KW-0472">Membrane</keyword>
<accession>A0A061BQB4</accession>
<dbReference type="GeneID" id="24561883"/>
<gene>
    <name evidence="2" type="ORF">BBBOND_0003200</name>
</gene>
<dbReference type="VEuPathDB" id="PiroplasmaDB:BBBOND_0003200"/>
<evidence type="ECO:0000256" key="1">
    <source>
        <dbReference type="SAM" id="Phobius"/>
    </source>
</evidence>
<feature type="transmembrane region" description="Helical" evidence="1">
    <location>
        <begin position="1806"/>
        <end position="1829"/>
    </location>
</feature>
<reference evidence="2" key="1">
    <citation type="journal article" date="2014" name="Nucleic Acids Res.">
        <title>The evolutionary dynamics of variant antigen genes in Babesia reveal a history of genomic innovation underlying host-parasite interaction.</title>
        <authorList>
            <person name="Jackson A.P."/>
            <person name="Otto T.D."/>
            <person name="Darby A."/>
            <person name="Ramaprasad A."/>
            <person name="Xia D."/>
            <person name="Echaide I.E."/>
            <person name="Farber M."/>
            <person name="Gahlot S."/>
            <person name="Gamble J."/>
            <person name="Gupta D."/>
            <person name="Gupta Y."/>
            <person name="Jackson L."/>
            <person name="Malandrin L."/>
            <person name="Malas T.B."/>
            <person name="Moussa E."/>
            <person name="Nair M."/>
            <person name="Reid AJ."/>
            <person name="Sanders M."/>
            <person name="Sharma J."/>
            <person name="Tracey A."/>
            <person name="Quail M.A."/>
            <person name="Weir W."/>
            <person name="Wastling J.M."/>
            <person name="Hall N."/>
            <person name="Willadsen P."/>
            <person name="Lingelbach K."/>
            <person name="Shiels B."/>
            <person name="Tait A."/>
            <person name="Berriman M."/>
            <person name="Allred D.R."/>
            <person name="Pain A."/>
        </authorList>
    </citation>
    <scope>NUCLEOTIDE SEQUENCE</scope>
    <source>
        <strain evidence="2">Bond</strain>
    </source>
</reference>
<evidence type="ECO:0000313" key="2">
    <source>
        <dbReference type="EMBL" id="CDR71662.1"/>
    </source>
</evidence>
<dbReference type="KEGG" id="bbig:BBBOND_0003200"/>
<name>A0A061BQB4_BABBI</name>